<keyword evidence="3" id="KW-0378">Hydrolase</keyword>
<accession>A0A9Q1K6Y4</accession>
<dbReference type="InterPro" id="IPR003653">
    <property type="entry name" value="Peptidase_C48_C"/>
</dbReference>
<evidence type="ECO:0000256" key="1">
    <source>
        <dbReference type="ARBA" id="ARBA00005234"/>
    </source>
</evidence>
<evidence type="ECO:0000256" key="3">
    <source>
        <dbReference type="ARBA" id="ARBA00022801"/>
    </source>
</evidence>
<dbReference type="EMBL" id="JAKOGI010000298">
    <property type="protein sequence ID" value="KAJ8437477.1"/>
    <property type="molecule type" value="Genomic_DNA"/>
</dbReference>
<dbReference type="Proteomes" id="UP001153076">
    <property type="component" value="Unassembled WGS sequence"/>
</dbReference>
<evidence type="ECO:0000313" key="6">
    <source>
        <dbReference type="Proteomes" id="UP001153076"/>
    </source>
</evidence>
<keyword evidence="2" id="KW-0645">Protease</keyword>
<evidence type="ECO:0000256" key="2">
    <source>
        <dbReference type="ARBA" id="ARBA00022670"/>
    </source>
</evidence>
<feature type="domain" description="Ubiquitin-like protease family profile" evidence="4">
    <location>
        <begin position="51"/>
        <end position="154"/>
    </location>
</feature>
<keyword evidence="6" id="KW-1185">Reference proteome</keyword>
<sequence length="217" mass="25176">MKVHRLHAKGIVNSEIHLRHNLVVKVSSDIISLTSVVKENSDTLKMLNANVNRVMKHVVDNETTKSNMHMTDTCARTYIAHPSKSSGKKESPMKFENADEIVGGLNFLHKEDKKVNVNKVYIPMNDRVVHWFWIVVNLKHRHVALLNSLPLNKSNNFRQDLAKDLYYLVLQLQDYNEVEIELKYTFPQSMVDTLNDEGRKYCPLCTFLSRMEKFTGY</sequence>
<dbReference type="Pfam" id="PF02902">
    <property type="entry name" value="Peptidase_C48"/>
    <property type="match status" value="1"/>
</dbReference>
<dbReference type="Gene3D" id="3.40.395.10">
    <property type="entry name" value="Adenoviral Proteinase, Chain A"/>
    <property type="match status" value="1"/>
</dbReference>
<proteinExistence type="inferred from homology"/>
<dbReference type="SUPFAM" id="SSF54001">
    <property type="entry name" value="Cysteine proteinases"/>
    <property type="match status" value="1"/>
</dbReference>
<comment type="similarity">
    <text evidence="1">Belongs to the peptidase C48 family.</text>
</comment>
<dbReference type="AlphaFoldDB" id="A0A9Q1K6Y4"/>
<name>A0A9Q1K6Y4_9CARY</name>
<dbReference type="OrthoDB" id="1434197at2759"/>
<gene>
    <name evidence="5" type="ORF">Cgig2_002978</name>
</gene>
<evidence type="ECO:0000313" key="5">
    <source>
        <dbReference type="EMBL" id="KAJ8437477.1"/>
    </source>
</evidence>
<dbReference type="InterPro" id="IPR038765">
    <property type="entry name" value="Papain-like_cys_pep_sf"/>
</dbReference>
<protein>
    <recommendedName>
        <fullName evidence="4">Ubiquitin-like protease family profile domain-containing protein</fullName>
    </recommendedName>
</protein>
<comment type="caution">
    <text evidence="5">The sequence shown here is derived from an EMBL/GenBank/DDBJ whole genome shotgun (WGS) entry which is preliminary data.</text>
</comment>
<evidence type="ECO:0000259" key="4">
    <source>
        <dbReference type="Pfam" id="PF02902"/>
    </source>
</evidence>
<dbReference type="GO" id="GO:0008234">
    <property type="term" value="F:cysteine-type peptidase activity"/>
    <property type="evidence" value="ECO:0007669"/>
    <property type="project" value="InterPro"/>
</dbReference>
<organism evidence="5 6">
    <name type="scientific">Carnegiea gigantea</name>
    <dbReference type="NCBI Taxonomy" id="171969"/>
    <lineage>
        <taxon>Eukaryota</taxon>
        <taxon>Viridiplantae</taxon>
        <taxon>Streptophyta</taxon>
        <taxon>Embryophyta</taxon>
        <taxon>Tracheophyta</taxon>
        <taxon>Spermatophyta</taxon>
        <taxon>Magnoliopsida</taxon>
        <taxon>eudicotyledons</taxon>
        <taxon>Gunneridae</taxon>
        <taxon>Pentapetalae</taxon>
        <taxon>Caryophyllales</taxon>
        <taxon>Cactineae</taxon>
        <taxon>Cactaceae</taxon>
        <taxon>Cactoideae</taxon>
        <taxon>Echinocereeae</taxon>
        <taxon>Carnegiea</taxon>
    </lineage>
</organism>
<reference evidence="5" key="1">
    <citation type="submission" date="2022-04" db="EMBL/GenBank/DDBJ databases">
        <title>Carnegiea gigantea Genome sequencing and assembly v2.</title>
        <authorList>
            <person name="Copetti D."/>
            <person name="Sanderson M.J."/>
            <person name="Burquez A."/>
            <person name="Wojciechowski M.F."/>
        </authorList>
    </citation>
    <scope>NUCLEOTIDE SEQUENCE</scope>
    <source>
        <strain evidence="5">SGP5-SGP5p</strain>
        <tissue evidence="5">Aerial part</tissue>
    </source>
</reference>
<dbReference type="GO" id="GO:0006508">
    <property type="term" value="P:proteolysis"/>
    <property type="evidence" value="ECO:0007669"/>
    <property type="project" value="UniProtKB-KW"/>
</dbReference>